<evidence type="ECO:0008006" key="3">
    <source>
        <dbReference type="Google" id="ProtNLM"/>
    </source>
</evidence>
<sequence>MSNTQTIWYNMLKMNDFIPPKKNKHNDEHCWLCSGKLNENSWSIKDAITSSFTDVSLAKNNTSNSVCCACVGLMKKEAWVEACEKHGNSPYFPIKEGKEPYLANWVFFSHIFNDNKWIMPTRAELEQCLLNPPQPPFSIIITETGKKHLIFKANISLSKDNFFVQLEEQSINVYLDDFKKLHSTVKEAYNLGLSKESILTGNYNYSTVLKIGLKKWQNIECELKKARNTDKKLLTLSCFVVQKET</sequence>
<dbReference type="Proteomes" id="UP000651208">
    <property type="component" value="Unassembled WGS sequence"/>
</dbReference>
<evidence type="ECO:0000313" key="1">
    <source>
        <dbReference type="EMBL" id="MBC9130670.1"/>
    </source>
</evidence>
<comment type="caution">
    <text evidence="1">The sequence shown here is derived from an EMBL/GenBank/DDBJ whole genome shotgun (WGS) entry which is preliminary data.</text>
</comment>
<gene>
    <name evidence="1" type="ORF">FcAc13_05030</name>
</gene>
<proteinExistence type="predicted"/>
<organism evidence="1 2">
    <name type="scientific">Frischella japonica</name>
    <dbReference type="NCBI Taxonomy" id="2741544"/>
    <lineage>
        <taxon>Bacteria</taxon>
        <taxon>Pseudomonadati</taxon>
        <taxon>Pseudomonadota</taxon>
        <taxon>Gammaproteobacteria</taxon>
        <taxon>Orbales</taxon>
        <taxon>Orbaceae</taxon>
        <taxon>Frischella</taxon>
    </lineage>
</organism>
<evidence type="ECO:0000313" key="2">
    <source>
        <dbReference type="Proteomes" id="UP000651208"/>
    </source>
</evidence>
<reference evidence="1 2" key="1">
    <citation type="submission" date="2020-06" db="EMBL/GenBank/DDBJ databases">
        <title>Frischella cerana isolated from Apis cerana gut homogenate.</title>
        <authorList>
            <person name="Wolter L.A."/>
            <person name="Suenami S."/>
            <person name="Miyazaki R."/>
        </authorList>
    </citation>
    <scope>NUCLEOTIDE SEQUENCE [LARGE SCALE GENOMIC DNA]</scope>
    <source>
        <strain evidence="1 2">Ac13</strain>
    </source>
</reference>
<name>A0ABR7QX31_9GAMM</name>
<protein>
    <recommendedName>
        <fullName evidence="3">HNH endonuclease</fullName>
    </recommendedName>
</protein>
<keyword evidence="2" id="KW-1185">Reference proteome</keyword>
<accession>A0ABR7QX31</accession>
<dbReference type="EMBL" id="JABURY010000011">
    <property type="protein sequence ID" value="MBC9130670.1"/>
    <property type="molecule type" value="Genomic_DNA"/>
</dbReference>
<dbReference type="RefSeq" id="WP_187755119.1">
    <property type="nucleotide sequence ID" value="NZ_JABURY010000011.1"/>
</dbReference>